<name>A0A0C5RLK0_9BACT</name>
<proteinExistence type="predicted"/>
<dbReference type="PATRIC" id="fig|42094.4.peg.680"/>
<dbReference type="PROSITE" id="PS51257">
    <property type="entry name" value="PROKAR_LIPOPROTEIN"/>
    <property type="match status" value="1"/>
</dbReference>
<organism evidence="3 4">
    <name type="scientific">Ureaplasma diversum</name>
    <dbReference type="NCBI Taxonomy" id="42094"/>
    <lineage>
        <taxon>Bacteria</taxon>
        <taxon>Bacillati</taxon>
        <taxon>Mycoplasmatota</taxon>
        <taxon>Mycoplasmoidales</taxon>
        <taxon>Mycoplasmoidaceae</taxon>
        <taxon>Ureaplasma</taxon>
    </lineage>
</organism>
<keyword evidence="2" id="KW-0732">Signal</keyword>
<feature type="region of interest" description="Disordered" evidence="1">
    <location>
        <begin position="26"/>
        <end position="130"/>
    </location>
</feature>
<dbReference type="KEGG" id="ude:JM47_03425"/>
<dbReference type="EMBL" id="CP009770">
    <property type="protein sequence ID" value="AJQ45578.1"/>
    <property type="molecule type" value="Genomic_DNA"/>
</dbReference>
<dbReference type="STRING" id="42094.JM47_03425"/>
<feature type="chain" id="PRO_5002190334" description="DUF1410 domain-containing protein" evidence="2">
    <location>
        <begin position="27"/>
        <end position="387"/>
    </location>
</feature>
<evidence type="ECO:0000256" key="1">
    <source>
        <dbReference type="SAM" id="MobiDB-lite"/>
    </source>
</evidence>
<evidence type="ECO:0000313" key="3">
    <source>
        <dbReference type="EMBL" id="AJQ45578.1"/>
    </source>
</evidence>
<feature type="signal peptide" evidence="2">
    <location>
        <begin position="1"/>
        <end position="26"/>
    </location>
</feature>
<sequence length="387" mass="43701">MKYKSKQKWLISSLVVLSAASISAVAVSCAPKNSSPTKPSKPKDNKNKDQPSNSLNNNPVQQPKDTPNNPTNPTKNQKEQSDSPDRMNDQTPGTQQNPPADKEKDKQGENDKNTSPEPAPEVLDETKPLLKFSDESPTIELYPGSNRARLSLILDKQKFNGELKNKYIIVKLKKDGTNIDATSMPIKLDQDANNLQIDFHPVVETAKYKLDSAFIFSEEKNEQQKPKEIINIIFSNKDKNKSIIVKKQQGKKEIPESEKDKKPIVIQLKQNNNELEIEVKSKDDNKPINGKYLKFAVTGLDKTTKEYITPSVDSSGDLLINNGMAKIPGILIDQDYKNKFEKVVLKIFGIYDNKTDMNKSTEYRFDYNDPNTLIDYNDNLILSKDIN</sequence>
<feature type="compositionally biased region" description="Low complexity" evidence="1">
    <location>
        <begin position="61"/>
        <end position="75"/>
    </location>
</feature>
<dbReference type="InterPro" id="IPR054816">
    <property type="entry name" value="Lipoprotein_mollicutes-type_CS"/>
</dbReference>
<feature type="compositionally biased region" description="Basic and acidic residues" evidence="1">
    <location>
        <begin position="100"/>
        <end position="114"/>
    </location>
</feature>
<dbReference type="HOGENOM" id="CLU_033630_0_0_14"/>
<accession>A0A0C5RLK0</accession>
<feature type="compositionally biased region" description="Low complexity" evidence="1">
    <location>
        <begin position="26"/>
        <end position="38"/>
    </location>
</feature>
<feature type="compositionally biased region" description="Polar residues" evidence="1">
    <location>
        <begin position="89"/>
        <end position="98"/>
    </location>
</feature>
<protein>
    <recommendedName>
        <fullName evidence="5">DUF1410 domain-containing protein</fullName>
    </recommendedName>
</protein>
<evidence type="ECO:0000313" key="4">
    <source>
        <dbReference type="Proteomes" id="UP000032261"/>
    </source>
</evidence>
<dbReference type="NCBIfam" id="NF045726">
    <property type="entry name" value="XXplasma_LP"/>
    <property type="match status" value="1"/>
</dbReference>
<reference evidence="3 4" key="1">
    <citation type="journal article" date="2015" name="Genome Announc.">
        <title>Genome Sequence of Ureaplasma diversum Strain ATCC 49782.</title>
        <authorList>
            <person name="Marques L.M."/>
            <person name="Guimaraes A.M."/>
            <person name="Martins H.B."/>
            <person name="Rezende I.S."/>
            <person name="Barbosa M.S."/>
            <person name="Campos G.B."/>
            <person name="do Nascimento N.C."/>
            <person name="Dos Santos A.P."/>
            <person name="Amorim A.T."/>
            <person name="Santos V.M."/>
            <person name="Messick J.B."/>
            <person name="Timenetsky J."/>
        </authorList>
    </citation>
    <scope>NUCLEOTIDE SEQUENCE [LARGE SCALE GENOMIC DNA]</scope>
    <source>
        <strain evidence="3 4">ATCC 49782</strain>
    </source>
</reference>
<feature type="compositionally biased region" description="Basic and acidic residues" evidence="1">
    <location>
        <begin position="76"/>
        <end position="88"/>
    </location>
</feature>
<evidence type="ECO:0000256" key="2">
    <source>
        <dbReference type="SAM" id="SignalP"/>
    </source>
</evidence>
<gene>
    <name evidence="3" type="ORF">JM47_03425</name>
</gene>
<evidence type="ECO:0008006" key="5">
    <source>
        <dbReference type="Google" id="ProtNLM"/>
    </source>
</evidence>
<dbReference type="AlphaFoldDB" id="A0A0C5RLK0"/>
<dbReference type="RefSeq" id="WP_208894976.1">
    <property type="nucleotide sequence ID" value="NZ_CP009770.1"/>
</dbReference>
<dbReference type="Proteomes" id="UP000032261">
    <property type="component" value="Chromosome"/>
</dbReference>